<dbReference type="RefSeq" id="WP_106338084.1">
    <property type="nucleotide sequence ID" value="NZ_PVZS01000018.1"/>
</dbReference>
<dbReference type="Proteomes" id="UP000239772">
    <property type="component" value="Unassembled WGS sequence"/>
</dbReference>
<evidence type="ECO:0000313" key="3">
    <source>
        <dbReference type="EMBL" id="PSC04005.1"/>
    </source>
</evidence>
<dbReference type="OrthoDB" id="7272316at2"/>
<reference evidence="4" key="1">
    <citation type="submission" date="2018-03" db="EMBL/GenBank/DDBJ databases">
        <authorList>
            <person name="Sun L."/>
            <person name="Liu H."/>
            <person name="Chen W."/>
            <person name="Huang K."/>
            <person name="Liu W."/>
            <person name="Gao X."/>
        </authorList>
    </citation>
    <scope>NUCLEOTIDE SEQUENCE [LARGE SCALE GENOMIC DNA]</scope>
    <source>
        <strain evidence="4">SH9</strain>
    </source>
</reference>
<comment type="caution">
    <text evidence="3">The sequence shown here is derived from an EMBL/GenBank/DDBJ whole genome shotgun (WGS) entry which is preliminary data.</text>
</comment>
<dbReference type="PROSITE" id="PS00622">
    <property type="entry name" value="HTH_LUXR_1"/>
    <property type="match status" value="1"/>
</dbReference>
<dbReference type="SMART" id="SM00421">
    <property type="entry name" value="HTH_LUXR"/>
    <property type="match status" value="1"/>
</dbReference>
<dbReference type="EMBL" id="PVZS01000018">
    <property type="protein sequence ID" value="PSC04005.1"/>
    <property type="molecule type" value="Genomic_DNA"/>
</dbReference>
<feature type="domain" description="HTH luxR-type" evidence="2">
    <location>
        <begin position="154"/>
        <end position="219"/>
    </location>
</feature>
<dbReference type="SUPFAM" id="SSF52172">
    <property type="entry name" value="CheY-like"/>
    <property type="match status" value="1"/>
</dbReference>
<dbReference type="InterPro" id="IPR051015">
    <property type="entry name" value="EvgA-like"/>
</dbReference>
<dbReference type="PRINTS" id="PR00038">
    <property type="entry name" value="HTHLUXR"/>
</dbReference>
<sequence length="235" mass="25466">MPAHPDRRVLLVAAKTIWRDLLAAHLTREAPDFAITCSDHAPAEPEEGLAPELMVFVLNDNELPEFLRELDSIRAPFPGSSVAVISDCEDPRVVSDAVKAGVEGYLPMSMAADALAHALRILLAGGEFVPSAALVRLAAERSNRQPRSPDSGRAPAPHAAFSRRESDVLALLRHGKANKVIASELKLREGTVKVHVRSLMRKLNARNRTEVAVFAAQPASQEPAVSPTRETRVES</sequence>
<dbReference type="InterPro" id="IPR016032">
    <property type="entry name" value="Sig_transdc_resp-reg_C-effctor"/>
</dbReference>
<dbReference type="Gene3D" id="3.40.50.2300">
    <property type="match status" value="1"/>
</dbReference>
<dbReference type="GO" id="GO:0003677">
    <property type="term" value="F:DNA binding"/>
    <property type="evidence" value="ECO:0007669"/>
    <property type="project" value="InterPro"/>
</dbReference>
<evidence type="ECO:0000256" key="1">
    <source>
        <dbReference type="SAM" id="MobiDB-lite"/>
    </source>
</evidence>
<keyword evidence="4" id="KW-1185">Reference proteome</keyword>
<proteinExistence type="predicted"/>
<dbReference type="GO" id="GO:0006355">
    <property type="term" value="P:regulation of DNA-templated transcription"/>
    <property type="evidence" value="ECO:0007669"/>
    <property type="project" value="InterPro"/>
</dbReference>
<organism evidence="3 4">
    <name type="scientific">Alsobacter soli</name>
    <dbReference type="NCBI Taxonomy" id="2109933"/>
    <lineage>
        <taxon>Bacteria</taxon>
        <taxon>Pseudomonadati</taxon>
        <taxon>Pseudomonadota</taxon>
        <taxon>Alphaproteobacteria</taxon>
        <taxon>Hyphomicrobiales</taxon>
        <taxon>Alsobacteraceae</taxon>
        <taxon>Alsobacter</taxon>
    </lineage>
</organism>
<dbReference type="AlphaFoldDB" id="A0A2T1HQS5"/>
<name>A0A2T1HQS5_9HYPH</name>
<dbReference type="PANTHER" id="PTHR45566:SF2">
    <property type="entry name" value="NARL SUBFAMILY"/>
    <property type="match status" value="1"/>
</dbReference>
<feature type="region of interest" description="Disordered" evidence="1">
    <location>
        <begin position="140"/>
        <end position="161"/>
    </location>
</feature>
<dbReference type="SUPFAM" id="SSF46894">
    <property type="entry name" value="C-terminal effector domain of the bipartite response regulators"/>
    <property type="match status" value="1"/>
</dbReference>
<dbReference type="InterPro" id="IPR011006">
    <property type="entry name" value="CheY-like_superfamily"/>
</dbReference>
<feature type="region of interest" description="Disordered" evidence="1">
    <location>
        <begin position="216"/>
        <end position="235"/>
    </location>
</feature>
<dbReference type="Pfam" id="PF00196">
    <property type="entry name" value="GerE"/>
    <property type="match status" value="1"/>
</dbReference>
<evidence type="ECO:0000259" key="2">
    <source>
        <dbReference type="PROSITE" id="PS50043"/>
    </source>
</evidence>
<dbReference type="InterPro" id="IPR000792">
    <property type="entry name" value="Tscrpt_reg_LuxR_C"/>
</dbReference>
<protein>
    <recommendedName>
        <fullName evidence="2">HTH luxR-type domain-containing protein</fullName>
    </recommendedName>
</protein>
<accession>A0A2T1HQS5</accession>
<evidence type="ECO:0000313" key="4">
    <source>
        <dbReference type="Proteomes" id="UP000239772"/>
    </source>
</evidence>
<gene>
    <name evidence="3" type="ORF">SLNSH_16375</name>
</gene>
<dbReference type="PROSITE" id="PS50043">
    <property type="entry name" value="HTH_LUXR_2"/>
    <property type="match status" value="1"/>
</dbReference>
<dbReference type="CDD" id="cd06170">
    <property type="entry name" value="LuxR_C_like"/>
    <property type="match status" value="1"/>
</dbReference>
<dbReference type="PANTHER" id="PTHR45566">
    <property type="entry name" value="HTH-TYPE TRANSCRIPTIONAL REGULATOR YHJB-RELATED"/>
    <property type="match status" value="1"/>
</dbReference>